<feature type="non-terminal residue" evidence="1">
    <location>
        <position position="162"/>
    </location>
</feature>
<protein>
    <submittedName>
        <fullName evidence="1">Uncharacterized protein</fullName>
    </submittedName>
</protein>
<sequence length="162" mass="18863">MVRSDLKCGAETIKLCCRAEVDALREDKPVKSMTSNYPGIRRKLACVLENELAGIERVFIGRKKRNEDCPNYTITKVVEYKTSEIKKCLNGRESWCYSVLFDILSRIRSELQQELYNYIEIEFDPLNKICTHRLICHFLRQIHSVARQSVAFDSIILPIFGR</sequence>
<dbReference type="Proteomes" id="UP001432322">
    <property type="component" value="Unassembled WGS sequence"/>
</dbReference>
<accession>A0AAV5WPY3</accession>
<dbReference type="EMBL" id="BTSY01000006">
    <property type="protein sequence ID" value="GMT33695.1"/>
    <property type="molecule type" value="Genomic_DNA"/>
</dbReference>
<dbReference type="AlphaFoldDB" id="A0AAV5WPY3"/>
<name>A0AAV5WPY3_9BILA</name>
<evidence type="ECO:0000313" key="1">
    <source>
        <dbReference type="EMBL" id="GMT33695.1"/>
    </source>
</evidence>
<proteinExistence type="predicted"/>
<reference evidence="1" key="1">
    <citation type="submission" date="2023-10" db="EMBL/GenBank/DDBJ databases">
        <title>Genome assembly of Pristionchus species.</title>
        <authorList>
            <person name="Yoshida K."/>
            <person name="Sommer R.J."/>
        </authorList>
    </citation>
    <scope>NUCLEOTIDE SEQUENCE</scope>
    <source>
        <strain evidence="1">RS5133</strain>
    </source>
</reference>
<comment type="caution">
    <text evidence="1">The sequence shown here is derived from an EMBL/GenBank/DDBJ whole genome shotgun (WGS) entry which is preliminary data.</text>
</comment>
<gene>
    <name evidence="1" type="ORF">PFISCL1PPCAC_24992</name>
</gene>
<organism evidence="1 2">
    <name type="scientific">Pristionchus fissidentatus</name>
    <dbReference type="NCBI Taxonomy" id="1538716"/>
    <lineage>
        <taxon>Eukaryota</taxon>
        <taxon>Metazoa</taxon>
        <taxon>Ecdysozoa</taxon>
        <taxon>Nematoda</taxon>
        <taxon>Chromadorea</taxon>
        <taxon>Rhabditida</taxon>
        <taxon>Rhabditina</taxon>
        <taxon>Diplogasteromorpha</taxon>
        <taxon>Diplogasteroidea</taxon>
        <taxon>Neodiplogasteridae</taxon>
        <taxon>Pristionchus</taxon>
    </lineage>
</organism>
<keyword evidence="2" id="KW-1185">Reference proteome</keyword>
<evidence type="ECO:0000313" key="2">
    <source>
        <dbReference type="Proteomes" id="UP001432322"/>
    </source>
</evidence>